<dbReference type="EMBL" id="JAVDUM010000004">
    <property type="protein sequence ID" value="MDR6866690.1"/>
    <property type="molecule type" value="Genomic_DNA"/>
</dbReference>
<dbReference type="SUPFAM" id="SSF81296">
    <property type="entry name" value="E set domains"/>
    <property type="match status" value="1"/>
</dbReference>
<comment type="subcellular location">
    <subcellularLocation>
        <location evidence="1">Cell envelope</location>
    </subcellularLocation>
</comment>
<gene>
    <name evidence="8" type="ORF">J2Y69_001283</name>
</gene>
<proteinExistence type="predicted"/>
<keyword evidence="9" id="KW-1185">Reference proteome</keyword>
<keyword evidence="4" id="KW-0186">Copper</keyword>
<accession>A0ABU1SAP7</accession>
<reference evidence="8 9" key="1">
    <citation type="submission" date="2023-07" db="EMBL/GenBank/DDBJ databases">
        <title>Sorghum-associated microbial communities from plants grown in Nebraska, USA.</title>
        <authorList>
            <person name="Schachtman D."/>
        </authorList>
    </citation>
    <scope>NUCLEOTIDE SEQUENCE [LARGE SCALE GENOMIC DNA]</scope>
    <source>
        <strain evidence="8 9">2980</strain>
    </source>
</reference>
<evidence type="ECO:0000256" key="2">
    <source>
        <dbReference type="ARBA" id="ARBA00022723"/>
    </source>
</evidence>
<dbReference type="InterPro" id="IPR007348">
    <property type="entry name" value="CopC_dom"/>
</dbReference>
<dbReference type="RefSeq" id="WP_310018729.1">
    <property type="nucleotide sequence ID" value="NZ_JAVDUM010000004.1"/>
</dbReference>
<dbReference type="PANTHER" id="PTHR34820:SF4">
    <property type="entry name" value="INNER MEMBRANE PROTEIN YEBZ"/>
    <property type="match status" value="1"/>
</dbReference>
<evidence type="ECO:0000313" key="9">
    <source>
        <dbReference type="Proteomes" id="UP001259347"/>
    </source>
</evidence>
<comment type="caution">
    <text evidence="8">The sequence shown here is derived from an EMBL/GenBank/DDBJ whole genome shotgun (WGS) entry which is preliminary data.</text>
</comment>
<sequence>MDHTVSPLHPTAADRATAPRARRRGRLRAALAGIAAGVLVVLGTAVPASAHDTLLSSTPAEGAVLDTAPTEIVLTFSGNILPGTAIVTVTDAAGVDYHQGDAVVSETTVTVGVKAGLANGAYEIRWAVTSEDGHPISRITPFSIAGAAAAGPSAAPTPAPTSPATGAPSADPATAAPSDAGAKTPTTAPTSAPQEGSSTGPMLALVLSGVAVLALVAVIVVILLRRRGHATGAAGADGAGSDASGPDATGQDSTGRS</sequence>
<keyword evidence="6" id="KW-1133">Transmembrane helix</keyword>
<feature type="compositionally biased region" description="Low complexity" evidence="5">
    <location>
        <begin position="162"/>
        <end position="193"/>
    </location>
</feature>
<evidence type="ECO:0000256" key="3">
    <source>
        <dbReference type="ARBA" id="ARBA00022729"/>
    </source>
</evidence>
<name>A0ABU1SAP7_9MICO</name>
<keyword evidence="6" id="KW-0472">Membrane</keyword>
<feature type="compositionally biased region" description="Low complexity" evidence="5">
    <location>
        <begin position="10"/>
        <end position="19"/>
    </location>
</feature>
<organism evidence="8 9">
    <name type="scientific">Microbacterium resistens</name>
    <dbReference type="NCBI Taxonomy" id="156977"/>
    <lineage>
        <taxon>Bacteria</taxon>
        <taxon>Bacillati</taxon>
        <taxon>Actinomycetota</taxon>
        <taxon>Actinomycetes</taxon>
        <taxon>Micrococcales</taxon>
        <taxon>Microbacteriaceae</taxon>
        <taxon>Microbacterium</taxon>
    </lineage>
</organism>
<evidence type="ECO:0000256" key="1">
    <source>
        <dbReference type="ARBA" id="ARBA00004196"/>
    </source>
</evidence>
<evidence type="ECO:0000256" key="4">
    <source>
        <dbReference type="ARBA" id="ARBA00023008"/>
    </source>
</evidence>
<evidence type="ECO:0000259" key="7">
    <source>
        <dbReference type="Pfam" id="PF04234"/>
    </source>
</evidence>
<dbReference type="Gene3D" id="2.60.40.1220">
    <property type="match status" value="1"/>
</dbReference>
<dbReference type="InterPro" id="IPR032694">
    <property type="entry name" value="CopC/D"/>
</dbReference>
<evidence type="ECO:0000256" key="6">
    <source>
        <dbReference type="SAM" id="Phobius"/>
    </source>
</evidence>
<protein>
    <submittedName>
        <fullName evidence="8">Methionine-rich copper-binding protein CopC</fullName>
    </submittedName>
</protein>
<keyword evidence="3" id="KW-0732">Signal</keyword>
<feature type="region of interest" description="Disordered" evidence="5">
    <location>
        <begin position="150"/>
        <end position="199"/>
    </location>
</feature>
<feature type="domain" description="CopC" evidence="7">
    <location>
        <begin position="51"/>
        <end position="144"/>
    </location>
</feature>
<dbReference type="PANTHER" id="PTHR34820">
    <property type="entry name" value="INNER MEMBRANE PROTEIN YEBZ"/>
    <property type="match status" value="1"/>
</dbReference>
<evidence type="ECO:0000256" key="5">
    <source>
        <dbReference type="SAM" id="MobiDB-lite"/>
    </source>
</evidence>
<feature type="transmembrane region" description="Helical" evidence="6">
    <location>
        <begin position="29"/>
        <end position="50"/>
    </location>
</feature>
<dbReference type="InterPro" id="IPR014755">
    <property type="entry name" value="Cu-Rt/internalin_Ig-like"/>
</dbReference>
<dbReference type="InterPro" id="IPR014756">
    <property type="entry name" value="Ig_E-set"/>
</dbReference>
<feature type="region of interest" description="Disordered" evidence="5">
    <location>
        <begin position="1"/>
        <end position="21"/>
    </location>
</feature>
<dbReference type="Proteomes" id="UP001259347">
    <property type="component" value="Unassembled WGS sequence"/>
</dbReference>
<keyword evidence="2" id="KW-0479">Metal-binding</keyword>
<feature type="transmembrane region" description="Helical" evidence="6">
    <location>
        <begin position="202"/>
        <end position="224"/>
    </location>
</feature>
<feature type="region of interest" description="Disordered" evidence="5">
    <location>
        <begin position="232"/>
        <end position="257"/>
    </location>
</feature>
<keyword evidence="6" id="KW-0812">Transmembrane</keyword>
<dbReference type="Pfam" id="PF04234">
    <property type="entry name" value="CopC"/>
    <property type="match status" value="1"/>
</dbReference>
<evidence type="ECO:0000313" key="8">
    <source>
        <dbReference type="EMBL" id="MDR6866690.1"/>
    </source>
</evidence>
<feature type="compositionally biased region" description="Low complexity" evidence="5">
    <location>
        <begin position="232"/>
        <end position="250"/>
    </location>
</feature>